<evidence type="ECO:0000313" key="1">
    <source>
        <dbReference type="EMBL" id="KAJ9059865.1"/>
    </source>
</evidence>
<dbReference type="EMBL" id="QTSX02005353">
    <property type="protein sequence ID" value="KAJ9059865.1"/>
    <property type="molecule type" value="Genomic_DNA"/>
</dbReference>
<keyword evidence="2" id="KW-1185">Reference proteome</keyword>
<accession>A0ACC2SC30</accession>
<comment type="caution">
    <text evidence="1">The sequence shown here is derived from an EMBL/GenBank/DDBJ whole genome shotgun (WGS) entry which is preliminary data.</text>
</comment>
<protein>
    <submittedName>
        <fullName evidence="1">Uncharacterized protein</fullName>
    </submittedName>
</protein>
<dbReference type="Proteomes" id="UP001165960">
    <property type="component" value="Unassembled WGS sequence"/>
</dbReference>
<evidence type="ECO:0000313" key="2">
    <source>
        <dbReference type="Proteomes" id="UP001165960"/>
    </source>
</evidence>
<sequence length="208" mass="23190">MSKITNLIAGLKNFTFASKVKLTPCLGNLNVPRLYSTEPVAPEKDASILKGDMPLPQLDLPPQVQRYTGKVNLADLPEENVHLLTVHSSLNNTILTLCNQENKVILVTSCGTAGFKKARRSGYEPAYQAAIKLIEKSQAKNFKVSVVSIKFKGFGPGREAVFRAIRANSDWGIRRLIDCTPIPHNGCRPLSLEDCRFLRLILWDSFYF</sequence>
<gene>
    <name evidence="1" type="ORF">DSO57_1037077</name>
</gene>
<organism evidence="1 2">
    <name type="scientific">Entomophthora muscae</name>
    <dbReference type="NCBI Taxonomy" id="34485"/>
    <lineage>
        <taxon>Eukaryota</taxon>
        <taxon>Fungi</taxon>
        <taxon>Fungi incertae sedis</taxon>
        <taxon>Zoopagomycota</taxon>
        <taxon>Entomophthoromycotina</taxon>
        <taxon>Entomophthoromycetes</taxon>
        <taxon>Entomophthorales</taxon>
        <taxon>Entomophthoraceae</taxon>
        <taxon>Entomophthora</taxon>
    </lineage>
</organism>
<reference evidence="1" key="1">
    <citation type="submission" date="2022-04" db="EMBL/GenBank/DDBJ databases">
        <title>Genome of the entomopathogenic fungus Entomophthora muscae.</title>
        <authorList>
            <person name="Elya C."/>
            <person name="Lovett B.R."/>
            <person name="Lee E."/>
            <person name="Macias A.M."/>
            <person name="Hajek A.E."/>
            <person name="De Bivort B.L."/>
            <person name="Kasson M.T."/>
            <person name="De Fine Licht H.H."/>
            <person name="Stajich J.E."/>
        </authorList>
    </citation>
    <scope>NUCLEOTIDE SEQUENCE</scope>
    <source>
        <strain evidence="1">Berkeley</strain>
    </source>
</reference>
<proteinExistence type="predicted"/>
<name>A0ACC2SC30_9FUNG</name>